<proteinExistence type="predicted"/>
<dbReference type="EMBL" id="CP042198">
    <property type="protein sequence ID" value="QDS76046.1"/>
    <property type="molecule type" value="Genomic_DNA"/>
</dbReference>
<dbReference type="Proteomes" id="UP000316270">
    <property type="component" value="Chromosome 14"/>
</dbReference>
<name>A0A517LKF4_9PEZI</name>
<dbReference type="AlphaFoldDB" id="A0A517LKF4"/>
<organism evidence="2 3">
    <name type="scientific">Venturia effusa</name>
    <dbReference type="NCBI Taxonomy" id="50376"/>
    <lineage>
        <taxon>Eukaryota</taxon>
        <taxon>Fungi</taxon>
        <taxon>Dikarya</taxon>
        <taxon>Ascomycota</taxon>
        <taxon>Pezizomycotina</taxon>
        <taxon>Dothideomycetes</taxon>
        <taxon>Pleosporomycetidae</taxon>
        <taxon>Venturiales</taxon>
        <taxon>Venturiaceae</taxon>
        <taxon>Venturia</taxon>
    </lineage>
</organism>
<evidence type="ECO:0000313" key="2">
    <source>
        <dbReference type="EMBL" id="QDS76046.1"/>
    </source>
</evidence>
<evidence type="ECO:0000313" key="3">
    <source>
        <dbReference type="Proteomes" id="UP000316270"/>
    </source>
</evidence>
<dbReference type="STRING" id="50376.A0A517LKF4"/>
<reference evidence="2 3" key="1">
    <citation type="submission" date="2019-07" db="EMBL/GenBank/DDBJ databases">
        <title>Finished genome of Venturia effusa.</title>
        <authorList>
            <person name="Young C.A."/>
            <person name="Cox M.P."/>
            <person name="Ganley A.R.D."/>
            <person name="David W.J."/>
        </authorList>
    </citation>
    <scope>NUCLEOTIDE SEQUENCE [LARGE SCALE GENOMIC DNA]</scope>
    <source>
        <strain evidence="3">albino</strain>
    </source>
</reference>
<protein>
    <submittedName>
        <fullName evidence="2">Uncharacterized protein</fullName>
    </submittedName>
</protein>
<evidence type="ECO:0000256" key="1">
    <source>
        <dbReference type="SAM" id="MobiDB-lite"/>
    </source>
</evidence>
<dbReference type="OrthoDB" id="1744869at2759"/>
<sequence length="917" mass="104178">MLIRQLRPWRPLVSGIITSTQPRSRSQILPRLPLWANRFSHHERVVKVSQASVLFEKARHATPENLIASIEPLSPSSIAGIEDSFEQAIFLFTPGFAQPLAYDVQFLDRVVNRLLEKLPDDHPNVRAALKRLDVAVAVVDRLPMPGRRHSKRLAVNDHGSEGMSYVVSTKSELNVANDTSRSAKPNPDETKTLSLRIGNAQAYDAADVHSQSTQTIMSQRFEIRTPLASTLFQVGQPSIMSLSSWEWREAEGRYKLQQESIESPSHISFSYPFVHGSTLSMPLVPLTQPRKIVAGMGNVIRQIAGNTESITASQELEPAVNSYFTAKELPPSAVNVWALVIPANSGFSSHTYRWLKARPGNKTPEELFRHEWQKECATPKFNWTSLFRRGVRLYRVLSGGGGWGKKAGLISLDPDSDFIETQSAELGAIFANNDLLETQESMLGDAAKLDDMVQFYICPSITDHHSLTTATHGLRLEIGVIPSTIDTIPLSEESQDGNEALLPGRVHHNLFGFMSEKGVSLAVLQSEADEKWIVQSRTKLSVPYTRLIFARSTKDLTFTSSEGKITPIIDERLPSETHEISPPHPTQSQKLPPYIRKYKTQAAGATGKRESIDWAGIQRLKMARGYMRLQHQRYLTKSAQMRRLKTLPVVPDHDSLPGGGVVIRKVKDRLSIRKQLLDLASPRRYHELYRLVPAEVKEDFARRLRIKFPLLNLRNIRQLANLYFGRKLKSPLVAELFRNPQPLSSAEGSTDLQKIYLPAEHETLPIRKYTSLPQSAALDERWKRRRDVRRRRETTRRRKVARREEGTQNKSHTDSVMPQTTSAWNLLQMRRRNRGKMGVKMRNKYEEGLETARAAADSRNTRAVHNKMSTWDRTWIAEGDVEVKKVETPEMRKEKREREEKEEQELLDTIKDLLKGF</sequence>
<feature type="compositionally biased region" description="Basic and acidic residues" evidence="1">
    <location>
        <begin position="802"/>
        <end position="813"/>
    </location>
</feature>
<accession>A0A517LKF4</accession>
<feature type="compositionally biased region" description="Basic residues" evidence="1">
    <location>
        <begin position="783"/>
        <end position="801"/>
    </location>
</feature>
<keyword evidence="3" id="KW-1185">Reference proteome</keyword>
<gene>
    <name evidence="2" type="ORF">FKW77_005404</name>
</gene>
<feature type="region of interest" description="Disordered" evidence="1">
    <location>
        <begin position="782"/>
        <end position="818"/>
    </location>
</feature>